<sequence>MARTSEPTRGTAPRLPTRIHAIDACAPDQVFVVRRRDVLSLPTTIAQALESLSSDGALRLCSSFASQRTCPHDGACAFAHIQVSEDTPRFTRHCAPPGGWEALDLPRGSGAPITVEAPNARGQGVRLETVDPAACLHTAALELGVPVVRAHCAHWLMKGVCHFGAACKFVHAMHPTRLALASIAERRARRVDNEKRGSAPTFAASGASAPQDTAPADHNAGRPASGATSSLAGAASAGGELQRLSPPKLPNVRSSFAESAPQTTHTWPCRSYPFVHRPYDAMPLAA</sequence>
<dbReference type="AlphaFoldDB" id="A0A7S1W522"/>
<dbReference type="InterPro" id="IPR036855">
    <property type="entry name" value="Znf_CCCH_sf"/>
</dbReference>
<feature type="zinc finger region" description="C3H1-type" evidence="4">
    <location>
        <begin position="55"/>
        <end position="83"/>
    </location>
</feature>
<dbReference type="InterPro" id="IPR000571">
    <property type="entry name" value="Znf_CCCH"/>
</dbReference>
<dbReference type="Pfam" id="PF00642">
    <property type="entry name" value="zf-CCCH"/>
    <property type="match status" value="1"/>
</dbReference>
<dbReference type="SMART" id="SM00356">
    <property type="entry name" value="ZnF_C3H1"/>
    <property type="match status" value="2"/>
</dbReference>
<gene>
    <name evidence="7" type="ORF">NDES1114_LOCUS31763</name>
</gene>
<protein>
    <recommendedName>
        <fullName evidence="6">C3H1-type domain-containing protein</fullName>
    </recommendedName>
</protein>
<name>A0A7S1W522_NEODS</name>
<evidence type="ECO:0000256" key="1">
    <source>
        <dbReference type="ARBA" id="ARBA00022723"/>
    </source>
</evidence>
<evidence type="ECO:0000256" key="5">
    <source>
        <dbReference type="SAM" id="MobiDB-lite"/>
    </source>
</evidence>
<dbReference type="EMBL" id="HBGF01047505">
    <property type="protein sequence ID" value="CAD9148981.1"/>
    <property type="molecule type" value="Transcribed_RNA"/>
</dbReference>
<organism evidence="7">
    <name type="scientific">Neobodo designis</name>
    <name type="common">Flagellated protozoan</name>
    <name type="synonym">Bodo designis</name>
    <dbReference type="NCBI Taxonomy" id="312471"/>
    <lineage>
        <taxon>Eukaryota</taxon>
        <taxon>Discoba</taxon>
        <taxon>Euglenozoa</taxon>
        <taxon>Kinetoplastea</taxon>
        <taxon>Metakinetoplastina</taxon>
        <taxon>Neobodonida</taxon>
        <taxon>Neobodo</taxon>
    </lineage>
</organism>
<keyword evidence="1 4" id="KW-0479">Metal-binding</keyword>
<evidence type="ECO:0000259" key="6">
    <source>
        <dbReference type="PROSITE" id="PS50103"/>
    </source>
</evidence>
<reference evidence="7" key="1">
    <citation type="submission" date="2021-01" db="EMBL/GenBank/DDBJ databases">
        <authorList>
            <person name="Corre E."/>
            <person name="Pelletier E."/>
            <person name="Niang G."/>
            <person name="Scheremetjew M."/>
            <person name="Finn R."/>
            <person name="Kale V."/>
            <person name="Holt S."/>
            <person name="Cochrane G."/>
            <person name="Meng A."/>
            <person name="Brown T."/>
            <person name="Cohen L."/>
        </authorList>
    </citation>
    <scope>NUCLEOTIDE SEQUENCE</scope>
    <source>
        <strain evidence="7">CCAP 1951/1</strain>
    </source>
</reference>
<dbReference type="PROSITE" id="PS50103">
    <property type="entry name" value="ZF_C3H1"/>
    <property type="match status" value="2"/>
</dbReference>
<dbReference type="SUPFAM" id="SSF90229">
    <property type="entry name" value="CCCH zinc finger"/>
    <property type="match status" value="1"/>
</dbReference>
<proteinExistence type="predicted"/>
<feature type="domain" description="C3H1-type" evidence="6">
    <location>
        <begin position="146"/>
        <end position="174"/>
    </location>
</feature>
<evidence type="ECO:0000256" key="3">
    <source>
        <dbReference type="ARBA" id="ARBA00022833"/>
    </source>
</evidence>
<feature type="domain" description="C3H1-type" evidence="6">
    <location>
        <begin position="55"/>
        <end position="83"/>
    </location>
</feature>
<feature type="compositionally biased region" description="Polar residues" evidence="5">
    <location>
        <begin position="252"/>
        <end position="266"/>
    </location>
</feature>
<feature type="compositionally biased region" description="Low complexity" evidence="5">
    <location>
        <begin position="224"/>
        <end position="239"/>
    </location>
</feature>
<feature type="zinc finger region" description="C3H1-type" evidence="4">
    <location>
        <begin position="146"/>
        <end position="174"/>
    </location>
</feature>
<keyword evidence="2 4" id="KW-0863">Zinc-finger</keyword>
<accession>A0A7S1W522</accession>
<keyword evidence="3 4" id="KW-0862">Zinc</keyword>
<evidence type="ECO:0000256" key="2">
    <source>
        <dbReference type="ARBA" id="ARBA00022771"/>
    </source>
</evidence>
<evidence type="ECO:0000256" key="4">
    <source>
        <dbReference type="PROSITE-ProRule" id="PRU00723"/>
    </source>
</evidence>
<feature type="region of interest" description="Disordered" evidence="5">
    <location>
        <begin position="191"/>
        <end position="272"/>
    </location>
</feature>
<dbReference type="GO" id="GO:0008270">
    <property type="term" value="F:zinc ion binding"/>
    <property type="evidence" value="ECO:0007669"/>
    <property type="project" value="UniProtKB-KW"/>
</dbReference>
<evidence type="ECO:0000313" key="7">
    <source>
        <dbReference type="EMBL" id="CAD9148981.1"/>
    </source>
</evidence>